<sequence>MSDPQPPKVQPAQPQRTILPSISSSSSTSSSSYSSSSATATATPSTPATATTSNQPKPTQSKLNLYENVRSSSPSQVAAADTLHALSRSRPSPSGLPSLNSAAAGLSSILGTTKGEYLYHSVRPISSTTTTTITNSKSANSNTNPAKRENSYQETSGSPLRREVEVAPKPSSSSEASGSNVKFEANPSSSLAGAAKSAGDLGQNGGSTSNSNNDLKGKAKVSKDGKRKKANRACFHCQKAHLTCDDSRPCQRCVRKGLADSCTDGLRKKAKYLLDDDEIAELKRQKAEKKQAKLLAANELNQQQQQKQQQQQQQQQQQNQAPAGLDSTLSSASVADPSSPAHDLIHGHSHIDSGQSVASHQSDPTFDLAFDPTYNFGSEATSLEYSILSSMLNGTDMSLLGSDHSPDFQTSPAALQVDNYTDYDGGSGRAEAWNLADPSLLGSLSTPPGAVNSTAFTDAISAIGGANDNGGTSFDQAGNPSFAQQEQTASIPANGGTGENLTSFSNLEMTSPNNTKSNEAVGRGDGFGADEVKVDGSSLQGEEGAGLVANGQGGGGASSDVTAAGGTVGGGGAGPGSIGRGSVGRGSAGRGSSMDAGEQVEVANALATRRAKLDQSWKNRVAKVYKDNTKPFPYTEGYHFLLKYATEKYEYQDVLRIVRALAVFRPSLIALQMPLSEDDEIFVERSFQRTILEFEKLISFSGTPTVVWRRTCEICVVGAEFCMLTQWSREQLMGKYIYEFMDKDSMLDYWEKFASHAFENTTQSVMTTCVLLTPNNKPVPCSWSFTIKRDVFDLPALIVGNFLPVLS</sequence>
<keyword evidence="2" id="KW-1185">Reference proteome</keyword>
<dbReference type="EMBL" id="KZ819761">
    <property type="protein sequence ID" value="PWN52720.1"/>
    <property type="molecule type" value="Genomic_DNA"/>
</dbReference>
<reference evidence="1 2" key="1">
    <citation type="journal article" date="2018" name="Mol. Biol. Evol.">
        <title>Broad Genomic Sampling Reveals a Smut Pathogenic Ancestry of the Fungal Clade Ustilaginomycotina.</title>
        <authorList>
            <person name="Kijpornyongpan T."/>
            <person name="Mondo S.J."/>
            <person name="Barry K."/>
            <person name="Sandor L."/>
            <person name="Lee J."/>
            <person name="Lipzen A."/>
            <person name="Pangilinan J."/>
            <person name="LaButti K."/>
            <person name="Hainaut M."/>
            <person name="Henrissat B."/>
            <person name="Grigoriev I.V."/>
            <person name="Spatafora J.W."/>
            <person name="Aime M.C."/>
        </authorList>
    </citation>
    <scope>NUCLEOTIDE SEQUENCE [LARGE SCALE GENOMIC DNA]</scope>
    <source>
        <strain evidence="1 2">SA 807</strain>
    </source>
</reference>
<gene>
    <name evidence="1" type="ORF">IE53DRAFT_326140</name>
</gene>
<dbReference type="Proteomes" id="UP000245626">
    <property type="component" value="Unassembled WGS sequence"/>
</dbReference>
<evidence type="ECO:0000313" key="2">
    <source>
        <dbReference type="Proteomes" id="UP000245626"/>
    </source>
</evidence>
<name>A0ACD0P3P5_9BASI</name>
<accession>A0ACD0P3P5</accession>
<organism evidence="1 2">
    <name type="scientific">Violaceomyces palustris</name>
    <dbReference type="NCBI Taxonomy" id="1673888"/>
    <lineage>
        <taxon>Eukaryota</taxon>
        <taxon>Fungi</taxon>
        <taxon>Dikarya</taxon>
        <taxon>Basidiomycota</taxon>
        <taxon>Ustilaginomycotina</taxon>
        <taxon>Ustilaginomycetes</taxon>
        <taxon>Violaceomycetales</taxon>
        <taxon>Violaceomycetaceae</taxon>
        <taxon>Violaceomyces</taxon>
    </lineage>
</organism>
<protein>
    <submittedName>
        <fullName evidence="1">Uncharacterized protein</fullName>
    </submittedName>
</protein>
<evidence type="ECO:0000313" key="1">
    <source>
        <dbReference type="EMBL" id="PWN52720.1"/>
    </source>
</evidence>
<proteinExistence type="predicted"/>